<dbReference type="EC" id="2.7.1.67" evidence="2"/>
<proteinExistence type="inferred from homology"/>
<evidence type="ECO:0000259" key="3">
    <source>
        <dbReference type="PROSITE" id="PS51545"/>
    </source>
</evidence>
<dbReference type="PANTHER" id="PTHR10048">
    <property type="entry name" value="PHOSPHATIDYLINOSITOL KINASE"/>
    <property type="match status" value="1"/>
</dbReference>
<dbReference type="Pfam" id="PF19274">
    <property type="entry name" value="PI4K_N"/>
    <property type="match status" value="1"/>
</dbReference>
<dbReference type="PROSITE" id="PS51545">
    <property type="entry name" value="PIK_HELICAL"/>
    <property type="match status" value="1"/>
</dbReference>
<dbReference type="InterPro" id="IPR001263">
    <property type="entry name" value="PI3K_accessory_dom"/>
</dbReference>
<evidence type="ECO:0000313" key="5">
    <source>
        <dbReference type="Proteomes" id="UP000288805"/>
    </source>
</evidence>
<dbReference type="InterPro" id="IPR015433">
    <property type="entry name" value="PI3/4_kinase"/>
</dbReference>
<dbReference type="GO" id="GO:0016301">
    <property type="term" value="F:kinase activity"/>
    <property type="evidence" value="ECO:0007669"/>
    <property type="project" value="UniProtKB-KW"/>
</dbReference>
<gene>
    <name evidence="4" type="primary">PI4KA1_9</name>
    <name evidence="4" type="ORF">CK203_104840</name>
</gene>
<dbReference type="Pfam" id="PF00613">
    <property type="entry name" value="PI3Ka"/>
    <property type="match status" value="1"/>
</dbReference>
<keyword evidence="4" id="KW-0808">Transferase</keyword>
<dbReference type="InterPro" id="IPR016024">
    <property type="entry name" value="ARM-type_fold"/>
</dbReference>
<name>A0A438CDU5_VITVI</name>
<protein>
    <recommendedName>
        <fullName evidence="2">1-phosphatidylinositol 4-kinase</fullName>
        <ecNumber evidence="2">2.7.1.67</ecNumber>
    </recommendedName>
</protein>
<feature type="domain" description="PIK helical" evidence="3">
    <location>
        <begin position="237"/>
        <end position="437"/>
    </location>
</feature>
<evidence type="ECO:0000313" key="4">
    <source>
        <dbReference type="EMBL" id="RVW21369.1"/>
    </source>
</evidence>
<reference evidence="4 5" key="1">
    <citation type="journal article" date="2018" name="PLoS Genet.">
        <title>Population sequencing reveals clonal diversity and ancestral inbreeding in the grapevine cultivar Chardonnay.</title>
        <authorList>
            <person name="Roach M.J."/>
            <person name="Johnson D.L."/>
            <person name="Bohlmann J."/>
            <person name="van Vuuren H.J."/>
            <person name="Jones S.J."/>
            <person name="Pretorius I.S."/>
            <person name="Schmidt S.A."/>
            <person name="Borneman A.R."/>
        </authorList>
    </citation>
    <scope>NUCLEOTIDE SEQUENCE [LARGE SCALE GENOMIC DNA]</scope>
    <source>
        <strain evidence="5">cv. Chardonnay</strain>
        <tissue evidence="4">Leaf</tissue>
    </source>
</reference>
<dbReference type="InterPro" id="IPR045495">
    <property type="entry name" value="PI4K_N"/>
</dbReference>
<dbReference type="Proteomes" id="UP000288805">
    <property type="component" value="Unassembled WGS sequence"/>
</dbReference>
<evidence type="ECO:0000256" key="2">
    <source>
        <dbReference type="ARBA" id="ARBA00012169"/>
    </source>
</evidence>
<accession>A0A438CDU5</accession>
<comment type="caution">
    <text evidence="4">The sequence shown here is derived from an EMBL/GenBank/DDBJ whole genome shotgun (WGS) entry which is preliminary data.</text>
</comment>
<comment type="similarity">
    <text evidence="1">Belongs to the PI3/PI4-kinase family. Type III PI4K subfamily.</text>
</comment>
<dbReference type="PANTHER" id="PTHR10048:SF15">
    <property type="entry name" value="PHOSPHATIDYLINOSITOL 4-KINASE ALPHA"/>
    <property type="match status" value="1"/>
</dbReference>
<dbReference type="SUPFAM" id="SSF48371">
    <property type="entry name" value="ARM repeat"/>
    <property type="match status" value="1"/>
</dbReference>
<organism evidence="4 5">
    <name type="scientific">Vitis vinifera</name>
    <name type="common">Grape</name>
    <dbReference type="NCBI Taxonomy" id="29760"/>
    <lineage>
        <taxon>Eukaryota</taxon>
        <taxon>Viridiplantae</taxon>
        <taxon>Streptophyta</taxon>
        <taxon>Embryophyta</taxon>
        <taxon>Tracheophyta</taxon>
        <taxon>Spermatophyta</taxon>
        <taxon>Magnoliopsida</taxon>
        <taxon>eudicotyledons</taxon>
        <taxon>Gunneridae</taxon>
        <taxon>Pentapetalae</taxon>
        <taxon>rosids</taxon>
        <taxon>Vitales</taxon>
        <taxon>Vitaceae</taxon>
        <taxon>Viteae</taxon>
        <taxon>Vitis</taxon>
    </lineage>
</organism>
<dbReference type="AlphaFoldDB" id="A0A438CDU5"/>
<keyword evidence="4" id="KW-0418">Kinase</keyword>
<dbReference type="EMBL" id="QGNW01002296">
    <property type="protein sequence ID" value="RVW21369.1"/>
    <property type="molecule type" value="Genomic_DNA"/>
</dbReference>
<evidence type="ECO:0000256" key="1">
    <source>
        <dbReference type="ARBA" id="ARBA00006209"/>
    </source>
</evidence>
<dbReference type="Gene3D" id="1.25.40.70">
    <property type="entry name" value="Phosphatidylinositol 3-kinase, accessory domain (PIK)"/>
    <property type="match status" value="1"/>
</dbReference>
<dbReference type="GO" id="GO:0046854">
    <property type="term" value="P:phosphatidylinositol phosphate biosynthetic process"/>
    <property type="evidence" value="ECO:0007669"/>
    <property type="project" value="InterPro"/>
</dbReference>
<dbReference type="InterPro" id="IPR042236">
    <property type="entry name" value="PI3K_accessory_sf"/>
</dbReference>
<sequence length="571" mass="65403">MCTYAYLDVHSQGILCITFEHQNWIGILAMGMGQDVRLTGFCHQWVNFMWSFNEVPFRGVADILAINFCRLGGYARSGLLWWVAILPPWGNSVGKSLLLSTARSCLSAYYFFSFYLQELNILLHAFDRASLGWFAYEPEWYDMNNINFAQSEAQSVSIFVHYLSNERVDTVQPESKKGVRENGSSLGDMKDQYHPVWGQMENYAAGREKRKQLLLMLCQHEADRLHVWAQPTNSSSSSRLKISSEKWIEFARTAFSVDPRIALSLASRFPTVPSLKAEVTQLVQLHIMELRCMPEALPYFVTPKAVDENSTLLQQLPHWAACSITQALEFLTPAYKGHPRVMAYVLRVLESYPPIRVTFSCPSWFRLYAMMKGVVKSKQMLSQRLVEGYLLRAAQRSDIFAHILIWHLQGEQYGPELGKDAASAKIYSLLFQNSSFQALLPVVRQRIVDGFTPKALDLYNREFRSLTKSHLFLVYFCHFRRKNDQLVSGVEVGAFLNGHNRELKKIQMEGEDLYLPTATTKLVKGIQVGDDCRQDVLALQVILFFETYLKQLDLISMCFLMEFSQLARGEG</sequence>